<comment type="caution">
    <text evidence="2">The sequence shown here is derived from an EMBL/GenBank/DDBJ whole genome shotgun (WGS) entry which is preliminary data.</text>
</comment>
<organism evidence="2 3">
    <name type="scientific">Streptomyces griseiscabiei</name>
    <dbReference type="NCBI Taxonomy" id="2993540"/>
    <lineage>
        <taxon>Bacteria</taxon>
        <taxon>Bacillati</taxon>
        <taxon>Actinomycetota</taxon>
        <taxon>Actinomycetes</taxon>
        <taxon>Kitasatosporales</taxon>
        <taxon>Streptomycetaceae</taxon>
        <taxon>Streptomyces</taxon>
    </lineage>
</organism>
<sequence>MDLITSAQRDELFTSFERDAFHLELRDDYGSPIEDTPYARWQRGEPDDYAWLGPWTGLMKRVTSEGKTVRRVRVITEPHSPYIGWEHSLTHLNQKAGEDIRWLPRHQVTDGLTLPVDGNDWWLYDDRLLAVGHFDSEGRVLGSEIIKDMDIVAECVRIRDLFWTAAIPHAAYEPRHRNEPA</sequence>
<evidence type="ECO:0000313" key="3">
    <source>
        <dbReference type="Proteomes" id="UP001271723"/>
    </source>
</evidence>
<evidence type="ECO:0000313" key="2">
    <source>
        <dbReference type="EMBL" id="MDX2911852.1"/>
    </source>
</evidence>
<dbReference type="InterPro" id="IPR049244">
    <property type="entry name" value="DUF6879"/>
</dbReference>
<evidence type="ECO:0000259" key="1">
    <source>
        <dbReference type="Pfam" id="PF21806"/>
    </source>
</evidence>
<name>A0ABU4L813_9ACTN</name>
<protein>
    <recommendedName>
        <fullName evidence="1">DUF6879 domain-containing protein</fullName>
    </recommendedName>
</protein>
<reference evidence="2 3" key="1">
    <citation type="journal article" date="2023" name="Microb. Genom.">
        <title>Mesoterricola silvestris gen. nov., sp. nov., Mesoterricola sediminis sp. nov., Geothrix oryzae sp. nov., Geothrix edaphica sp. nov., Geothrix rubra sp. nov., and Geothrix limicola sp. nov., six novel members of Acidobacteriota isolated from soils.</title>
        <authorList>
            <person name="Weisberg A.J."/>
            <person name="Pearce E."/>
            <person name="Kramer C.G."/>
            <person name="Chang J.H."/>
            <person name="Clarke C.R."/>
        </authorList>
    </citation>
    <scope>NUCLEOTIDE SEQUENCE [LARGE SCALE GENOMIC DNA]</scope>
    <source>
        <strain evidence="2 3">NRRL_B-2795</strain>
    </source>
</reference>
<dbReference type="RefSeq" id="WP_086754685.1">
    <property type="nucleotide sequence ID" value="NZ_JAGJBZ010000003.1"/>
</dbReference>
<dbReference type="Pfam" id="PF21806">
    <property type="entry name" value="DUF6879"/>
    <property type="match status" value="1"/>
</dbReference>
<gene>
    <name evidence="2" type="ORF">PV517_24600</name>
</gene>
<accession>A0ABU4L813</accession>
<proteinExistence type="predicted"/>
<keyword evidence="3" id="KW-1185">Reference proteome</keyword>
<feature type="domain" description="DUF6879" evidence="1">
    <location>
        <begin position="8"/>
        <end position="173"/>
    </location>
</feature>
<dbReference type="Proteomes" id="UP001271723">
    <property type="component" value="Unassembled WGS sequence"/>
</dbReference>
<dbReference type="EMBL" id="JARAVY010000009">
    <property type="protein sequence ID" value="MDX2911852.1"/>
    <property type="molecule type" value="Genomic_DNA"/>
</dbReference>